<evidence type="ECO:0000256" key="7">
    <source>
        <dbReference type="ARBA" id="ARBA00023136"/>
    </source>
</evidence>
<keyword evidence="3" id="KW-1003">Cell membrane</keyword>
<evidence type="ECO:0000313" key="12">
    <source>
        <dbReference type="Proteomes" id="UP000244817"/>
    </source>
</evidence>
<evidence type="ECO:0000259" key="10">
    <source>
        <dbReference type="Pfam" id="PF04290"/>
    </source>
</evidence>
<evidence type="ECO:0000256" key="3">
    <source>
        <dbReference type="ARBA" id="ARBA00022475"/>
    </source>
</evidence>
<gene>
    <name evidence="11" type="ORF">DC363_06495</name>
</gene>
<comment type="caution">
    <text evidence="11">The sequence shown here is derived from an EMBL/GenBank/DDBJ whole genome shotgun (WGS) entry which is preliminary data.</text>
</comment>
<evidence type="ECO:0000256" key="8">
    <source>
        <dbReference type="ARBA" id="ARBA00038436"/>
    </source>
</evidence>
<dbReference type="EMBL" id="QCYG01000004">
    <property type="protein sequence ID" value="PVA06808.1"/>
    <property type="molecule type" value="Genomic_DNA"/>
</dbReference>
<name>A0A2T7FXF3_9RHOB</name>
<evidence type="ECO:0000313" key="11">
    <source>
        <dbReference type="EMBL" id="PVA06808.1"/>
    </source>
</evidence>
<evidence type="ECO:0000256" key="4">
    <source>
        <dbReference type="ARBA" id="ARBA00022519"/>
    </source>
</evidence>
<evidence type="ECO:0000256" key="2">
    <source>
        <dbReference type="ARBA" id="ARBA00022448"/>
    </source>
</evidence>
<comment type="subcellular location">
    <subcellularLocation>
        <location evidence="1 9">Cell inner membrane</location>
        <topology evidence="1 9">Multi-pass membrane protein</topology>
    </subcellularLocation>
</comment>
<keyword evidence="5 9" id="KW-0812">Transmembrane</keyword>
<accession>A0A2T7FXF3</accession>
<dbReference type="GO" id="GO:0005886">
    <property type="term" value="C:plasma membrane"/>
    <property type="evidence" value="ECO:0007669"/>
    <property type="project" value="UniProtKB-SubCell"/>
</dbReference>
<comment type="similarity">
    <text evidence="8 9">Belongs to the TRAP transporter small permease family.</text>
</comment>
<proteinExistence type="inferred from homology"/>
<evidence type="ECO:0000256" key="1">
    <source>
        <dbReference type="ARBA" id="ARBA00004429"/>
    </source>
</evidence>
<keyword evidence="6 9" id="KW-1133">Transmembrane helix</keyword>
<reference evidence="11 12" key="1">
    <citation type="submission" date="2018-04" db="EMBL/GenBank/DDBJ databases">
        <title>Pelagivirga bohaiensis gen. nov., sp. nov., a bacterium isolated from the Bohai Sea.</title>
        <authorList>
            <person name="Ji X."/>
        </authorList>
    </citation>
    <scope>NUCLEOTIDE SEQUENCE [LARGE SCALE GENOMIC DNA]</scope>
    <source>
        <strain evidence="11 12">BH-SD16</strain>
    </source>
</reference>
<evidence type="ECO:0000256" key="9">
    <source>
        <dbReference type="RuleBase" id="RU369079"/>
    </source>
</evidence>
<keyword evidence="12" id="KW-1185">Reference proteome</keyword>
<dbReference type="GO" id="GO:0015740">
    <property type="term" value="P:C4-dicarboxylate transport"/>
    <property type="evidence" value="ECO:0007669"/>
    <property type="project" value="TreeGrafter"/>
</dbReference>
<dbReference type="Pfam" id="PF04290">
    <property type="entry name" value="DctQ"/>
    <property type="match status" value="1"/>
</dbReference>
<feature type="transmembrane region" description="Helical" evidence="9">
    <location>
        <begin position="172"/>
        <end position="194"/>
    </location>
</feature>
<keyword evidence="7 9" id="KW-0472">Membrane</keyword>
<sequence>MNLPDNRGLVLGVDQFERIAIAVLLGLMTLTTFANVVLRYIFNSTLIWGLEVTLILFAWLVLFGMSYCVKVTAHLGVDALLNVLPSRARFTLTAIAGLACLIYAALLLKGAWDYWAPYAALNRTSGRWLPTGFAETRSQAWYLTDQVPMPAVLSWLEPLINMGERYDRLPRVVGYTMLPVGVALLLFRLLQAFYELLQGVRSSFIVSHEVEAEVAEAQARLKSQET</sequence>
<dbReference type="OrthoDB" id="7843639at2"/>
<dbReference type="InterPro" id="IPR055348">
    <property type="entry name" value="DctQ"/>
</dbReference>
<comment type="subunit">
    <text evidence="9">The complex comprises the extracytoplasmic solute receptor protein and the two transmembrane proteins.</text>
</comment>
<dbReference type="AlphaFoldDB" id="A0A2T7FXF3"/>
<dbReference type="InterPro" id="IPR007387">
    <property type="entry name" value="TRAP_DctQ"/>
</dbReference>
<protein>
    <recommendedName>
        <fullName evidence="9">TRAP transporter small permease protein</fullName>
    </recommendedName>
</protein>
<dbReference type="PANTHER" id="PTHR35011">
    <property type="entry name" value="2,3-DIKETO-L-GULONATE TRAP TRANSPORTER SMALL PERMEASE PROTEIN YIAM"/>
    <property type="match status" value="1"/>
</dbReference>
<organism evidence="11 12">
    <name type="scientific">Thalassorhabdomicrobium marinisediminis</name>
    <dbReference type="NCBI Taxonomy" id="2170577"/>
    <lineage>
        <taxon>Bacteria</taxon>
        <taxon>Pseudomonadati</taxon>
        <taxon>Pseudomonadota</taxon>
        <taxon>Alphaproteobacteria</taxon>
        <taxon>Rhodobacterales</taxon>
        <taxon>Paracoccaceae</taxon>
        <taxon>Thalassorhabdomicrobium</taxon>
    </lineage>
</organism>
<evidence type="ECO:0000256" key="6">
    <source>
        <dbReference type="ARBA" id="ARBA00022989"/>
    </source>
</evidence>
<feature type="transmembrane region" description="Helical" evidence="9">
    <location>
        <begin position="21"/>
        <end position="42"/>
    </location>
</feature>
<feature type="domain" description="Tripartite ATP-independent periplasmic transporters DctQ component" evidence="10">
    <location>
        <begin position="28"/>
        <end position="119"/>
    </location>
</feature>
<dbReference type="Proteomes" id="UP000244817">
    <property type="component" value="Unassembled WGS sequence"/>
</dbReference>
<dbReference type="GO" id="GO:0022857">
    <property type="term" value="F:transmembrane transporter activity"/>
    <property type="evidence" value="ECO:0007669"/>
    <property type="project" value="UniProtKB-UniRule"/>
</dbReference>
<keyword evidence="2 9" id="KW-0813">Transport</keyword>
<comment type="function">
    <text evidence="9">Part of the tripartite ATP-independent periplasmic (TRAP) transport system.</text>
</comment>
<dbReference type="PANTHER" id="PTHR35011:SF2">
    <property type="entry name" value="2,3-DIKETO-L-GULONATE TRAP TRANSPORTER SMALL PERMEASE PROTEIN YIAM"/>
    <property type="match status" value="1"/>
</dbReference>
<dbReference type="RefSeq" id="WP_108640631.1">
    <property type="nucleotide sequence ID" value="NZ_QCYG01000004.1"/>
</dbReference>
<evidence type="ECO:0000256" key="5">
    <source>
        <dbReference type="ARBA" id="ARBA00022692"/>
    </source>
</evidence>
<feature type="transmembrane region" description="Helical" evidence="9">
    <location>
        <begin position="90"/>
        <end position="108"/>
    </location>
</feature>
<keyword evidence="4 9" id="KW-0997">Cell inner membrane</keyword>
<feature type="transmembrane region" description="Helical" evidence="9">
    <location>
        <begin position="48"/>
        <end position="69"/>
    </location>
</feature>